<dbReference type="PROSITE" id="PS50181">
    <property type="entry name" value="FBOX"/>
    <property type="match status" value="1"/>
</dbReference>
<feature type="region of interest" description="Disordered" evidence="1">
    <location>
        <begin position="1"/>
        <end position="23"/>
    </location>
</feature>
<feature type="domain" description="F-box" evidence="2">
    <location>
        <begin position="23"/>
        <end position="68"/>
    </location>
</feature>
<evidence type="ECO:0000256" key="1">
    <source>
        <dbReference type="SAM" id="MobiDB-lite"/>
    </source>
</evidence>
<feature type="compositionally biased region" description="Basic and acidic residues" evidence="1">
    <location>
        <begin position="1"/>
        <end position="11"/>
    </location>
</feature>
<dbReference type="HOGENOM" id="CLU_008019_1_0_1"/>
<evidence type="ECO:0000259" key="2">
    <source>
        <dbReference type="PROSITE" id="PS50181"/>
    </source>
</evidence>
<dbReference type="EMBL" id="KB020811">
    <property type="protein sequence ID" value="ELA30211.1"/>
    <property type="molecule type" value="Genomic_DNA"/>
</dbReference>
<sequence>MSERDAALEMPRKRRASDPPQLTWPPAQVPVEIFDEITTYLSRTDVKSLRLVNHEFDRMVSAKYFRNVVVPFRSEMYKARRKVACEEDEETTQPCTDTLFASGMRIFQSFGNHILRFALSLELDEESLAYPPIKPTQKAVTSYWGIYRWPHESYHRYTELEGLEQTADETASMKEALKCLKHVQELGLCCDAGLGYLLGPDQQLGIQFSACAICVLESMVKDAGYSQEQVKEAINMLLNTENVSLMNIDFDERTASVPDLAINVFAQQQHPNVNANPVDGDAEDAAIQRAVASALADTTTGHPLQPKNLTRAQKEMLLELEWAHRALIQSYVIALSDNARTNDFSSLTTLTIAKIPSSHLFMFQRQDFWQSLPNLTNVALAVVADWRQVAKVAPGCVEDTFVSPVDAVGRAYRVLRDYIGKQKNISYLHFEWICGGEFAPGITQRNHYVLPAPFCMPVHMPALEAAKSPDLLLSLPHIKHLSLKNCYSVPHVFLQVIRSMALQSLEKLELETVSLAGPPVRRQGHAAFFHGHLAAPAAAAQQGQQQQVWQLQPVQANGQALQPPPLPPAPNQPGAAPAQLINIPLGILAQGPAQIAQALNIGAQNAQAPALAQAPDPVTPEWDTMRLRVPDLLTWTGVIERLAPVPGIAELTATQDNDDETEGLDDAATDEGYKLIPRANLLRKEKKSFCLESMSFKSCGYVALDVPFIDNTNTLSLRPPWQEPQEITTRRRELAPFMQHCNDRLAAKITNFLPPQERFNLATAYGMDLTWASWYDEEVIEAAKRDGVMVPGKGRFSGTITTTAN</sequence>
<reference evidence="3" key="1">
    <citation type="submission" date="2012-08" db="EMBL/GenBank/DDBJ databases">
        <title>Genome analysis of Colletotrichum orbiculare and Colletotrichum fructicola.</title>
        <authorList>
            <person name="Gan P.H.P."/>
            <person name="Ikeda K."/>
            <person name="Irieda H."/>
            <person name="Narusaka M."/>
            <person name="O'Connell R.J."/>
            <person name="Narusaka Y."/>
            <person name="Takano Y."/>
            <person name="Kubo Y."/>
            <person name="Shirasu K."/>
        </authorList>
    </citation>
    <scope>NUCLEOTIDE SEQUENCE</scope>
    <source>
        <strain evidence="3">Nara gc5</strain>
    </source>
</reference>
<evidence type="ECO:0000313" key="3">
    <source>
        <dbReference type="EMBL" id="ELA30211.1"/>
    </source>
</evidence>
<dbReference type="InterPro" id="IPR001810">
    <property type="entry name" value="F-box_dom"/>
</dbReference>
<accession>L2FVU3</accession>
<name>L2FVU3_COLFN</name>
<proteinExistence type="predicted"/>
<dbReference type="AlphaFoldDB" id="L2FVU3"/>
<organism evidence="3">
    <name type="scientific">Colletotrichum fructicola (strain Nara gc5)</name>
    <name type="common">Anthracnose fungus</name>
    <name type="synonym">Colletotrichum gloeosporioides (strain Nara gc5)</name>
    <dbReference type="NCBI Taxonomy" id="1213859"/>
    <lineage>
        <taxon>Eukaryota</taxon>
        <taxon>Fungi</taxon>
        <taxon>Dikarya</taxon>
        <taxon>Ascomycota</taxon>
        <taxon>Pezizomycotina</taxon>
        <taxon>Sordariomycetes</taxon>
        <taxon>Hypocreomycetidae</taxon>
        <taxon>Glomerellales</taxon>
        <taxon>Glomerellaceae</taxon>
        <taxon>Colletotrichum</taxon>
        <taxon>Colletotrichum gloeosporioides species complex</taxon>
    </lineage>
</organism>
<protein>
    <submittedName>
        <fullName evidence="3">F-box domain-containing protein</fullName>
    </submittedName>
</protein>
<gene>
    <name evidence="3" type="ORF">CGGC5_9534</name>
</gene>